<dbReference type="Pfam" id="PF02355">
    <property type="entry name" value="SecD_SecF_C"/>
    <property type="match status" value="1"/>
</dbReference>
<evidence type="ECO:0000256" key="8">
    <source>
        <dbReference type="ARBA" id="ARBA00023136"/>
    </source>
</evidence>
<dbReference type="GO" id="GO:0065002">
    <property type="term" value="P:intracellular protein transmembrane transport"/>
    <property type="evidence" value="ECO:0007669"/>
    <property type="project" value="UniProtKB-UniRule"/>
</dbReference>
<dbReference type="Gene3D" id="1.20.1640.10">
    <property type="entry name" value="Multidrug efflux transporter AcrB transmembrane domain"/>
    <property type="match status" value="1"/>
</dbReference>
<evidence type="ECO:0000259" key="13">
    <source>
        <dbReference type="Pfam" id="PF22599"/>
    </source>
</evidence>
<dbReference type="Pfam" id="PF21760">
    <property type="entry name" value="SecD_1st"/>
    <property type="match status" value="1"/>
</dbReference>
<evidence type="ECO:0000256" key="4">
    <source>
        <dbReference type="ARBA" id="ARBA00022692"/>
    </source>
</evidence>
<dbReference type="InterPro" id="IPR054384">
    <property type="entry name" value="SecDF_P1_head"/>
</dbReference>
<dbReference type="NCBIfam" id="TIGR01129">
    <property type="entry name" value="secD"/>
    <property type="match status" value="1"/>
</dbReference>
<keyword evidence="3 9" id="KW-1003">Cell membrane</keyword>
<keyword evidence="2 9" id="KW-0813">Transport</keyword>
<feature type="domain" description="SecDF P1 head subdomain" evidence="13">
    <location>
        <begin position="323"/>
        <end position="425"/>
    </location>
</feature>
<feature type="transmembrane region" description="Helical" evidence="9">
    <location>
        <begin position="445"/>
        <end position="464"/>
    </location>
</feature>
<feature type="domain" description="Protein export membrane protein SecD/SecF C-terminal" evidence="11">
    <location>
        <begin position="428"/>
        <end position="604"/>
    </location>
</feature>
<comment type="similarity">
    <text evidence="9">Belongs to the SecD/SecF family. SecD subfamily.</text>
</comment>
<dbReference type="InterPro" id="IPR005791">
    <property type="entry name" value="SecD"/>
</dbReference>
<evidence type="ECO:0000259" key="12">
    <source>
        <dbReference type="Pfam" id="PF21760"/>
    </source>
</evidence>
<feature type="region of interest" description="Disordered" evidence="10">
    <location>
        <begin position="133"/>
        <end position="212"/>
    </location>
</feature>
<accession>A0A543B425</accession>
<dbReference type="PANTHER" id="PTHR30081:SF1">
    <property type="entry name" value="PROTEIN TRANSLOCASE SUBUNIT SECD"/>
    <property type="match status" value="1"/>
</dbReference>
<dbReference type="InParanoid" id="A0A543B425"/>
<proteinExistence type="inferred from homology"/>
<keyword evidence="7 9" id="KW-0811">Translocation</keyword>
<dbReference type="GO" id="GO:0043952">
    <property type="term" value="P:protein transport by the Sec complex"/>
    <property type="evidence" value="ECO:0007669"/>
    <property type="project" value="UniProtKB-UniRule"/>
</dbReference>
<dbReference type="Pfam" id="PF22599">
    <property type="entry name" value="SecDF_P1_head"/>
    <property type="match status" value="1"/>
</dbReference>
<feature type="transmembrane region" description="Helical" evidence="9">
    <location>
        <begin position="551"/>
        <end position="570"/>
    </location>
</feature>
<feature type="domain" description="Protein translocase subunit SecDF P1" evidence="12">
    <location>
        <begin position="74"/>
        <end position="131"/>
    </location>
</feature>
<evidence type="ECO:0000313" key="14">
    <source>
        <dbReference type="EMBL" id="TQL79530.1"/>
    </source>
</evidence>
<keyword evidence="8 9" id="KW-0472">Membrane</keyword>
<dbReference type="InterPro" id="IPR048634">
    <property type="entry name" value="SecD_SecF_C"/>
</dbReference>
<dbReference type="InterPro" id="IPR048631">
    <property type="entry name" value="SecD_1st"/>
</dbReference>
<dbReference type="OrthoDB" id="5240379at2"/>
<dbReference type="SUPFAM" id="SSF82866">
    <property type="entry name" value="Multidrug efflux transporter AcrB transmembrane domain"/>
    <property type="match status" value="1"/>
</dbReference>
<feature type="transmembrane region" description="Helical" evidence="9">
    <location>
        <begin position="576"/>
        <end position="599"/>
    </location>
</feature>
<dbReference type="HAMAP" id="MF_01463_B">
    <property type="entry name" value="SecD_B"/>
    <property type="match status" value="1"/>
</dbReference>
<evidence type="ECO:0000313" key="15">
    <source>
        <dbReference type="Proteomes" id="UP000317043"/>
    </source>
</evidence>
<comment type="subunit">
    <text evidence="9">Forms a complex with SecF. Part of the essential Sec protein translocation apparatus which comprises SecA, SecYEG and auxiliary proteins SecDF. Other proteins may also be involved.</text>
</comment>
<keyword evidence="5 9" id="KW-0653">Protein transport</keyword>
<reference evidence="14 15" key="1">
    <citation type="submission" date="2019-06" db="EMBL/GenBank/DDBJ databases">
        <title>Sequencing the genomes of 1000 actinobacteria strains.</title>
        <authorList>
            <person name="Klenk H.-P."/>
        </authorList>
    </citation>
    <scope>NUCLEOTIDE SEQUENCE [LARGE SCALE GENOMIC DNA]</scope>
    <source>
        <strain evidence="14 15">DSM 45928</strain>
    </source>
</reference>
<dbReference type="Gene3D" id="3.30.70.3220">
    <property type="match status" value="1"/>
</dbReference>
<dbReference type="RefSeq" id="WP_142044908.1">
    <property type="nucleotide sequence ID" value="NZ_JBHTGS010000002.1"/>
</dbReference>
<dbReference type="GO" id="GO:0006605">
    <property type="term" value="P:protein targeting"/>
    <property type="evidence" value="ECO:0007669"/>
    <property type="project" value="UniProtKB-UniRule"/>
</dbReference>
<evidence type="ECO:0000256" key="1">
    <source>
        <dbReference type="ARBA" id="ARBA00004651"/>
    </source>
</evidence>
<evidence type="ECO:0000256" key="10">
    <source>
        <dbReference type="SAM" id="MobiDB-lite"/>
    </source>
</evidence>
<comment type="subcellular location">
    <subcellularLocation>
        <location evidence="1 9">Cell membrane</location>
        <topology evidence="1 9">Multi-pass membrane protein</topology>
    </subcellularLocation>
</comment>
<comment type="caution">
    <text evidence="14">The sequence shown here is derived from an EMBL/GenBank/DDBJ whole genome shotgun (WGS) entry which is preliminary data.</text>
</comment>
<protein>
    <recommendedName>
        <fullName evidence="9">Protein translocase subunit SecD</fullName>
    </recommendedName>
</protein>
<keyword evidence="15" id="KW-1185">Reference proteome</keyword>
<evidence type="ECO:0000256" key="3">
    <source>
        <dbReference type="ARBA" id="ARBA00022475"/>
    </source>
</evidence>
<keyword evidence="4 9" id="KW-0812">Transmembrane</keyword>
<dbReference type="GO" id="GO:0005886">
    <property type="term" value="C:plasma membrane"/>
    <property type="evidence" value="ECO:0007669"/>
    <property type="project" value="UniProtKB-SubCell"/>
</dbReference>
<feature type="transmembrane region" description="Helical" evidence="9">
    <location>
        <begin position="496"/>
        <end position="523"/>
    </location>
</feature>
<evidence type="ECO:0000256" key="7">
    <source>
        <dbReference type="ARBA" id="ARBA00023010"/>
    </source>
</evidence>
<organism evidence="14 15">
    <name type="scientific">Stackebrandtia endophytica</name>
    <dbReference type="NCBI Taxonomy" id="1496996"/>
    <lineage>
        <taxon>Bacteria</taxon>
        <taxon>Bacillati</taxon>
        <taxon>Actinomycetota</taxon>
        <taxon>Actinomycetes</taxon>
        <taxon>Glycomycetales</taxon>
        <taxon>Glycomycetaceae</taxon>
        <taxon>Stackebrandtia</taxon>
    </lineage>
</organism>
<dbReference type="GO" id="GO:0015450">
    <property type="term" value="F:protein-transporting ATPase activity"/>
    <property type="evidence" value="ECO:0007669"/>
    <property type="project" value="InterPro"/>
</dbReference>
<feature type="compositionally biased region" description="Acidic residues" evidence="10">
    <location>
        <begin position="143"/>
        <end position="212"/>
    </location>
</feature>
<feature type="transmembrane region" description="Helical" evidence="9">
    <location>
        <begin position="469"/>
        <end position="490"/>
    </location>
</feature>
<gene>
    <name evidence="9" type="primary">secD</name>
    <name evidence="14" type="ORF">FB566_5139</name>
</gene>
<dbReference type="NCBIfam" id="TIGR00916">
    <property type="entry name" value="2A0604s01"/>
    <property type="match status" value="1"/>
</dbReference>
<dbReference type="AlphaFoldDB" id="A0A543B425"/>
<evidence type="ECO:0000256" key="9">
    <source>
        <dbReference type="HAMAP-Rule" id="MF_01463"/>
    </source>
</evidence>
<sequence>MARRRKGLARKQLRVMPYFIVLGVVTCLLWLSAFAGVDFQRFPTPKLGLDLQGGMSMTLSAEMPDGGTPDAASMEQARQIIEDRVNGTGVAEPEIYVEGTSNIVVNVAGQESDADELREVGAPAELRFRQVLSGPVPDYTMQDPEDFANLPEEEPSTEPSDDPDADPSEEIDASPSPDGEEPADDASESPDPDAGETPAEDEVDDPADSDPALEDQREAVRAKIDPQTWSMAESFIAAGQAISPQELPIYMEALAEFGELTPDEVGALSLEMQLMIPTIGCGQLNARSPGSISAMDQQVVACDRATPEQMAAAAEAGQSPFAKYLLAESTVEGQDVATAAIQQDSTNPRNWAVGLSFTGAGQDRWIALAQQAQGTQVAVVLDNVVVTAPTIQPGAASGGNVEITGQFTADQARLLAEQLKYGSLPLAFKVETIDKVSATLGLGQMQAGLLAGAIGVALVVLYCLAYYRFLGIIVILSLVVSGALVYPAVAMLGQQIGFTLTLAGIAGLIVAIGITADSFVVFFERLKDEMKEGRSPRSAVPRAWVRARRTIMSANTVSILASIILYFLAIGAVKGFAFTLGLSTIMDIVVVFLFTHPVVSWMSRRGRVLSSARLSGLYSGTAIGSRPTSGAVAVKES</sequence>
<dbReference type="InterPro" id="IPR022813">
    <property type="entry name" value="SecD/SecF_arch_bac"/>
</dbReference>
<comment type="function">
    <text evidence="9">Part of the Sec protein translocase complex. Interacts with the SecYEG preprotein conducting channel. SecDF uses the proton motive force (PMF) to complete protein translocation after the ATP-dependent function of SecA.</text>
</comment>
<name>A0A543B425_9ACTN</name>
<dbReference type="Gene3D" id="3.30.1360.200">
    <property type="match status" value="1"/>
</dbReference>
<dbReference type="Proteomes" id="UP000317043">
    <property type="component" value="Unassembled WGS sequence"/>
</dbReference>
<keyword evidence="6 9" id="KW-1133">Transmembrane helix</keyword>
<dbReference type="InterPro" id="IPR055344">
    <property type="entry name" value="SecD_SecF_C_bact"/>
</dbReference>
<evidence type="ECO:0000256" key="2">
    <source>
        <dbReference type="ARBA" id="ARBA00022448"/>
    </source>
</evidence>
<dbReference type="PANTHER" id="PTHR30081">
    <property type="entry name" value="PROTEIN-EXPORT MEMBRANE PROTEIN SEC"/>
    <property type="match status" value="1"/>
</dbReference>
<dbReference type="EMBL" id="VFOW01000001">
    <property type="protein sequence ID" value="TQL79530.1"/>
    <property type="molecule type" value="Genomic_DNA"/>
</dbReference>
<evidence type="ECO:0000259" key="11">
    <source>
        <dbReference type="Pfam" id="PF02355"/>
    </source>
</evidence>
<evidence type="ECO:0000256" key="6">
    <source>
        <dbReference type="ARBA" id="ARBA00022989"/>
    </source>
</evidence>
<comment type="caution">
    <text evidence="9">Lacks conserved residue(s) required for the propagation of feature annotation.</text>
</comment>
<evidence type="ECO:0000256" key="5">
    <source>
        <dbReference type="ARBA" id="ARBA00022927"/>
    </source>
</evidence>